<keyword evidence="2 4" id="KW-0689">Ribosomal protein</keyword>
<evidence type="ECO:0000313" key="4">
    <source>
        <dbReference type="EMBL" id="KAB1283619.1"/>
    </source>
</evidence>
<dbReference type="Proteomes" id="UP000299084">
    <property type="component" value="Unassembled WGS sequence"/>
</dbReference>
<evidence type="ECO:0000256" key="3">
    <source>
        <dbReference type="ARBA" id="ARBA00023274"/>
    </source>
</evidence>
<dbReference type="AlphaFoldDB" id="A0A5N4EKF6"/>
<comment type="similarity">
    <text evidence="1">Belongs to the universal ribosomal protein uL11 family.</text>
</comment>
<keyword evidence="3" id="KW-0687">Ribonucleoprotein</keyword>
<evidence type="ECO:0000256" key="1">
    <source>
        <dbReference type="ARBA" id="ARBA00010537"/>
    </source>
</evidence>
<dbReference type="GO" id="GO:0005840">
    <property type="term" value="C:ribosome"/>
    <property type="evidence" value="ECO:0007669"/>
    <property type="project" value="UniProtKB-KW"/>
</dbReference>
<evidence type="ECO:0000313" key="5">
    <source>
        <dbReference type="Proteomes" id="UP000299084"/>
    </source>
</evidence>
<protein>
    <submittedName>
        <fullName evidence="4">60S ribosomal protein L12</fullName>
    </submittedName>
</protein>
<accession>A0A5N4EKF6</accession>
<organism evidence="4 5">
    <name type="scientific">Camelus dromedarius</name>
    <name type="common">Dromedary</name>
    <name type="synonym">Arabian camel</name>
    <dbReference type="NCBI Taxonomy" id="9838"/>
    <lineage>
        <taxon>Eukaryota</taxon>
        <taxon>Metazoa</taxon>
        <taxon>Chordata</taxon>
        <taxon>Craniata</taxon>
        <taxon>Vertebrata</taxon>
        <taxon>Euteleostomi</taxon>
        <taxon>Mammalia</taxon>
        <taxon>Eutheria</taxon>
        <taxon>Laurasiatheria</taxon>
        <taxon>Artiodactyla</taxon>
        <taxon>Tylopoda</taxon>
        <taxon>Camelidae</taxon>
        <taxon>Camelus</taxon>
    </lineage>
</organism>
<keyword evidence="5" id="KW-1185">Reference proteome</keyword>
<dbReference type="EMBL" id="JWIN03000001">
    <property type="protein sequence ID" value="KAB1283619.1"/>
    <property type="molecule type" value="Genomic_DNA"/>
</dbReference>
<name>A0A5N4EKF6_CAMDR</name>
<comment type="caution">
    <text evidence="4">The sequence shown here is derived from an EMBL/GenBank/DDBJ whole genome shotgun (WGS) entry which is preliminary data.</text>
</comment>
<dbReference type="SUPFAM" id="SSF54747">
    <property type="entry name" value="Ribosomal L11/L12e N-terminal domain"/>
    <property type="match status" value="1"/>
</dbReference>
<proteinExistence type="inferred from homology"/>
<reference evidence="4 5" key="1">
    <citation type="journal article" date="2019" name="Mol. Ecol. Resour.">
        <title>Improving Illumina assemblies with Hi-C and long reads: an example with the North African dromedary.</title>
        <authorList>
            <person name="Elbers J.P."/>
            <person name="Rogers M.F."/>
            <person name="Perelman P.L."/>
            <person name="Proskuryakova A.A."/>
            <person name="Serdyukova N.A."/>
            <person name="Johnson W.E."/>
            <person name="Horin P."/>
            <person name="Corander J."/>
            <person name="Murphy D."/>
            <person name="Burger P.A."/>
        </authorList>
    </citation>
    <scope>NUCLEOTIDE SEQUENCE [LARGE SCALE GENOMIC DNA]</scope>
    <source>
        <strain evidence="4">Drom800</strain>
        <tissue evidence="4">Blood</tissue>
    </source>
</reference>
<dbReference type="InterPro" id="IPR036796">
    <property type="entry name" value="Ribosomal_uL11_N_sf"/>
</dbReference>
<gene>
    <name evidence="4" type="ORF">Cadr_000001040</name>
</gene>
<dbReference type="GO" id="GO:1990904">
    <property type="term" value="C:ribonucleoprotein complex"/>
    <property type="evidence" value="ECO:0007669"/>
    <property type="project" value="UniProtKB-KW"/>
</dbReference>
<sequence>MKQLVWLSTFGLKETKVQPSSWSSIQVHPTPAIFIMTPKFNPKEIKVVDLVCMDGKVDADSALAPKSAPRCAFRKAGSDIAKRISDWKHLDSSEIDSEWKDPK</sequence>
<dbReference type="Gene3D" id="3.30.1550.10">
    <property type="entry name" value="Ribosomal protein L11/L12, N-terminal domain"/>
    <property type="match status" value="1"/>
</dbReference>
<evidence type="ECO:0000256" key="2">
    <source>
        <dbReference type="ARBA" id="ARBA00022980"/>
    </source>
</evidence>